<name>A0A7R9LI66_9ACAR</name>
<dbReference type="EMBL" id="CAJPVJ010001023">
    <property type="protein sequence ID" value="CAG2163909.1"/>
    <property type="molecule type" value="Genomic_DNA"/>
</dbReference>
<keyword evidence="3" id="KW-1185">Reference proteome</keyword>
<feature type="region of interest" description="Disordered" evidence="1">
    <location>
        <begin position="104"/>
        <end position="134"/>
    </location>
</feature>
<evidence type="ECO:0000256" key="1">
    <source>
        <dbReference type="SAM" id="MobiDB-lite"/>
    </source>
</evidence>
<proteinExistence type="predicted"/>
<dbReference type="EMBL" id="OC915848">
    <property type="protein sequence ID" value="CAD7642202.1"/>
    <property type="molecule type" value="Genomic_DNA"/>
</dbReference>
<protein>
    <submittedName>
        <fullName evidence="2">Uncharacterized protein</fullName>
    </submittedName>
</protein>
<reference evidence="2" key="1">
    <citation type="submission" date="2020-11" db="EMBL/GenBank/DDBJ databases">
        <authorList>
            <person name="Tran Van P."/>
        </authorList>
    </citation>
    <scope>NUCLEOTIDE SEQUENCE</scope>
</reference>
<feature type="compositionally biased region" description="Basic and acidic residues" evidence="1">
    <location>
        <begin position="105"/>
        <end position="134"/>
    </location>
</feature>
<organism evidence="2">
    <name type="scientific">Oppiella nova</name>
    <dbReference type="NCBI Taxonomy" id="334625"/>
    <lineage>
        <taxon>Eukaryota</taxon>
        <taxon>Metazoa</taxon>
        <taxon>Ecdysozoa</taxon>
        <taxon>Arthropoda</taxon>
        <taxon>Chelicerata</taxon>
        <taxon>Arachnida</taxon>
        <taxon>Acari</taxon>
        <taxon>Acariformes</taxon>
        <taxon>Sarcoptiformes</taxon>
        <taxon>Oribatida</taxon>
        <taxon>Brachypylina</taxon>
        <taxon>Oppioidea</taxon>
        <taxon>Oppiidae</taxon>
        <taxon>Oppiella</taxon>
    </lineage>
</organism>
<gene>
    <name evidence="2" type="ORF">ONB1V03_LOCUS3470</name>
</gene>
<evidence type="ECO:0000313" key="3">
    <source>
        <dbReference type="Proteomes" id="UP000728032"/>
    </source>
</evidence>
<dbReference type="AlphaFoldDB" id="A0A7R9LI66"/>
<evidence type="ECO:0000313" key="2">
    <source>
        <dbReference type="EMBL" id="CAD7642202.1"/>
    </source>
</evidence>
<accession>A0A7R9LI66</accession>
<sequence>MFSQGSDERDVEFVPPRTVPGTGVANNRNYTKVWNDMRDIMIDGWERLRKQIQDRWRRLQDDAVESMERLQNFLSERTDKATDDRTKRYLRSMNDNLRNITDALKTFRDESRRQSPGDGRRGPAYKIEPRRQPK</sequence>
<dbReference type="Proteomes" id="UP000728032">
    <property type="component" value="Unassembled WGS sequence"/>
</dbReference>